<dbReference type="Gene3D" id="2.130.10.30">
    <property type="entry name" value="Regulator of chromosome condensation 1/beta-lactamase-inhibitor protein II"/>
    <property type="match status" value="1"/>
</dbReference>
<gene>
    <name evidence="2" type="ORF">TCIL3000_0_12840</name>
</gene>
<dbReference type="PROSITE" id="PS00626">
    <property type="entry name" value="RCC1_2"/>
    <property type="match status" value="1"/>
</dbReference>
<feature type="repeat" description="RCC1" evidence="1">
    <location>
        <begin position="92"/>
        <end position="176"/>
    </location>
</feature>
<dbReference type="PANTHER" id="PTHR45982">
    <property type="entry name" value="REGULATOR OF CHROMOSOME CONDENSATION"/>
    <property type="match status" value="1"/>
</dbReference>
<feature type="repeat" description="RCC1" evidence="1">
    <location>
        <begin position="178"/>
        <end position="230"/>
    </location>
</feature>
<accession>F9WGB1</accession>
<sequence length="245" mass="25792">MPYFVVDECPVTKRSCELTVEALSSHMNGTETVVKAVHCSKHYGAALLSNGRLVLLAQGSPKYHGSIVEHGADNVNDVAAGDTHIVFCKSDGTVYSFGYSNTYGQLGDGTVWASCTREDEPGGDGPPVLSSPQMIRGFGRGKLNIDEGDVVEGKRVCVPIASVACGSHHTLLLTRHGNAVYCCGHGLDGQLGGKRRPALQPSFKSIRLLFGLPIRQVAAAGKHSFVLLQTGSCLPLETTPAGSSA</sequence>
<organism evidence="2 3">
    <name type="scientific">Trypanosoma congolense (strain IL3000)</name>
    <dbReference type="NCBI Taxonomy" id="1068625"/>
    <lineage>
        <taxon>Eukaryota</taxon>
        <taxon>Discoba</taxon>
        <taxon>Euglenozoa</taxon>
        <taxon>Kinetoplastea</taxon>
        <taxon>Metakinetoplastina</taxon>
        <taxon>Trypanosomatida</taxon>
        <taxon>Trypanosomatidae</taxon>
        <taxon>Trypanosoma</taxon>
        <taxon>Nannomonas</taxon>
    </lineage>
</organism>
<evidence type="ECO:0000256" key="1">
    <source>
        <dbReference type="PROSITE-ProRule" id="PRU00235"/>
    </source>
</evidence>
<dbReference type="InterPro" id="IPR000408">
    <property type="entry name" value="Reg_chr_condens"/>
</dbReference>
<dbReference type="PANTHER" id="PTHR45982:SF1">
    <property type="entry name" value="REGULATOR OF CHROMOSOME CONDENSATION"/>
    <property type="match status" value="1"/>
</dbReference>
<dbReference type="AlphaFoldDB" id="F9WGB1"/>
<protein>
    <submittedName>
        <fullName evidence="2">WGS project CAEQ00000000 data, annotated contig 482</fullName>
    </submittedName>
</protein>
<dbReference type="Proteomes" id="UP000000702">
    <property type="component" value="Unassembled WGS sequence"/>
</dbReference>
<reference evidence="2 3" key="2">
    <citation type="journal article" date="2012" name="Proc. Natl. Acad. Sci. U.S.A.">
        <title>Antigenic diversity is generated by distinct evolutionary mechanisms in African trypanosome species.</title>
        <authorList>
            <person name="Jackson A.P."/>
            <person name="Berry A."/>
            <person name="Aslett M."/>
            <person name="Allison H.C."/>
            <person name="Burton P."/>
            <person name="Vavrova-Anderson J."/>
            <person name="Brown R."/>
            <person name="Browne H."/>
            <person name="Corton N."/>
            <person name="Hauser H."/>
            <person name="Gamble J."/>
            <person name="Gilderthorp R."/>
            <person name="Marcello L."/>
            <person name="McQuillan J."/>
            <person name="Otto T.D."/>
            <person name="Quail M.A."/>
            <person name="Sanders M.J."/>
            <person name="van Tonder A."/>
            <person name="Ginger M.L."/>
            <person name="Field M.C."/>
            <person name="Barry J.D."/>
            <person name="Hertz-Fowler C."/>
            <person name="Berriman M."/>
        </authorList>
    </citation>
    <scope>NUCLEOTIDE SEQUENCE [LARGE SCALE GENOMIC DNA]</scope>
    <source>
        <strain evidence="2 3">IL3000</strain>
    </source>
</reference>
<dbReference type="InterPro" id="IPR051553">
    <property type="entry name" value="Ran_GTPase-activating"/>
</dbReference>
<comment type="caution">
    <text evidence="2">The sequence shown here is derived from an EMBL/GenBank/DDBJ whole genome shotgun (WGS) entry which is preliminary data.</text>
</comment>
<dbReference type="SUPFAM" id="SSF50985">
    <property type="entry name" value="RCC1/BLIP-II"/>
    <property type="match status" value="1"/>
</dbReference>
<evidence type="ECO:0000313" key="2">
    <source>
        <dbReference type="EMBL" id="CCD16345.1"/>
    </source>
</evidence>
<dbReference type="EMBL" id="CAEQ01002250">
    <property type="protein sequence ID" value="CCD16345.1"/>
    <property type="molecule type" value="Genomic_DNA"/>
</dbReference>
<evidence type="ECO:0000313" key="3">
    <source>
        <dbReference type="Proteomes" id="UP000000702"/>
    </source>
</evidence>
<dbReference type="GO" id="GO:0005085">
    <property type="term" value="F:guanyl-nucleotide exchange factor activity"/>
    <property type="evidence" value="ECO:0007669"/>
    <property type="project" value="TreeGrafter"/>
</dbReference>
<reference evidence="3" key="1">
    <citation type="submission" date="2011-07" db="EMBL/GenBank/DDBJ databases">
        <title>Divergent evolution of antigenic variation in African trypanosomes.</title>
        <authorList>
            <person name="Jackson A.P."/>
            <person name="Berry A."/>
            <person name="Allison H.C."/>
            <person name="Burton P."/>
            <person name="Anderson J."/>
            <person name="Aslett M."/>
            <person name="Brown R."/>
            <person name="Corton N."/>
            <person name="Harris D."/>
            <person name="Hauser H."/>
            <person name="Gamble J."/>
            <person name="Gilderthorp R."/>
            <person name="McQuillan J."/>
            <person name="Quail M.A."/>
            <person name="Sanders M."/>
            <person name="Van Tonder A."/>
            <person name="Ginger M.L."/>
            <person name="Donelson J.E."/>
            <person name="Field M.C."/>
            <person name="Barry J.D."/>
            <person name="Berriman M."/>
            <person name="Hertz-Fowler C."/>
        </authorList>
    </citation>
    <scope>NUCLEOTIDE SEQUENCE [LARGE SCALE GENOMIC DNA]</scope>
    <source>
        <strain evidence="3">IL3000</strain>
    </source>
</reference>
<dbReference type="VEuPathDB" id="TriTrypDB:TcIL3000_0_12840"/>
<name>F9WGB1_TRYCI</name>
<dbReference type="GO" id="GO:0005737">
    <property type="term" value="C:cytoplasm"/>
    <property type="evidence" value="ECO:0007669"/>
    <property type="project" value="TreeGrafter"/>
</dbReference>
<proteinExistence type="predicted"/>
<dbReference type="Pfam" id="PF13540">
    <property type="entry name" value="RCC1_2"/>
    <property type="match status" value="2"/>
</dbReference>
<keyword evidence="3" id="KW-1185">Reference proteome</keyword>
<dbReference type="InterPro" id="IPR009091">
    <property type="entry name" value="RCC1/BLIP-II"/>
</dbReference>
<dbReference type="PROSITE" id="PS50012">
    <property type="entry name" value="RCC1_3"/>
    <property type="match status" value="2"/>
</dbReference>